<feature type="transmembrane region" description="Helical" evidence="1">
    <location>
        <begin position="277"/>
        <end position="296"/>
    </location>
</feature>
<feature type="transmembrane region" description="Helical" evidence="1">
    <location>
        <begin position="330"/>
        <end position="348"/>
    </location>
</feature>
<comment type="caution">
    <text evidence="2">The sequence shown here is derived from an EMBL/GenBank/DDBJ whole genome shotgun (WGS) entry which is preliminary data.</text>
</comment>
<keyword evidence="1" id="KW-1133">Transmembrane helix</keyword>
<organism evidence="2 3">
    <name type="scientific">Agromyces rhizosphaerae</name>
    <dbReference type="NCBI Taxonomy" id="88374"/>
    <lineage>
        <taxon>Bacteria</taxon>
        <taxon>Bacillati</taxon>
        <taxon>Actinomycetota</taxon>
        <taxon>Actinomycetes</taxon>
        <taxon>Micrococcales</taxon>
        <taxon>Microbacteriaceae</taxon>
        <taxon>Agromyces</taxon>
    </lineage>
</organism>
<accession>A0A9W6CUR0</accession>
<keyword evidence="3" id="KW-1185">Reference proteome</keyword>
<feature type="transmembrane region" description="Helical" evidence="1">
    <location>
        <begin position="165"/>
        <end position="185"/>
    </location>
</feature>
<name>A0A9W6CUR0_9MICO</name>
<reference evidence="2" key="1">
    <citation type="submission" date="2022-12" db="EMBL/GenBank/DDBJ databases">
        <title>Reference genome sequencing for broad-spectrum identification of bacterial and archaeal isolates by mass spectrometry.</title>
        <authorList>
            <person name="Sekiguchi Y."/>
            <person name="Tourlousse D.M."/>
        </authorList>
    </citation>
    <scope>NUCLEOTIDE SEQUENCE</scope>
    <source>
        <strain evidence="2">14</strain>
    </source>
</reference>
<evidence type="ECO:0000313" key="3">
    <source>
        <dbReference type="Proteomes" id="UP001144396"/>
    </source>
</evidence>
<dbReference type="AlphaFoldDB" id="A0A9W6CUR0"/>
<keyword evidence="1" id="KW-0472">Membrane</keyword>
<dbReference type="EMBL" id="BSDP01000001">
    <property type="protein sequence ID" value="GLI26802.1"/>
    <property type="molecule type" value="Genomic_DNA"/>
</dbReference>
<feature type="transmembrane region" description="Helical" evidence="1">
    <location>
        <begin position="102"/>
        <end position="125"/>
    </location>
</feature>
<feature type="transmembrane region" description="Helical" evidence="1">
    <location>
        <begin position="131"/>
        <end position="153"/>
    </location>
</feature>
<feature type="transmembrane region" description="Helical" evidence="1">
    <location>
        <begin position="205"/>
        <end position="227"/>
    </location>
</feature>
<evidence type="ECO:0000256" key="1">
    <source>
        <dbReference type="SAM" id="Phobius"/>
    </source>
</evidence>
<dbReference type="Proteomes" id="UP001144396">
    <property type="component" value="Unassembled WGS sequence"/>
</dbReference>
<dbReference type="RefSeq" id="WP_281882815.1">
    <property type="nucleotide sequence ID" value="NZ_BSDP01000001.1"/>
</dbReference>
<evidence type="ECO:0008006" key="4">
    <source>
        <dbReference type="Google" id="ProtNLM"/>
    </source>
</evidence>
<proteinExistence type="predicted"/>
<feature type="transmembrane region" description="Helical" evidence="1">
    <location>
        <begin position="21"/>
        <end position="43"/>
    </location>
</feature>
<feature type="transmembrane region" description="Helical" evidence="1">
    <location>
        <begin position="63"/>
        <end position="81"/>
    </location>
</feature>
<gene>
    <name evidence="2" type="ORF">ARHIZOSPH14_10440</name>
</gene>
<evidence type="ECO:0000313" key="2">
    <source>
        <dbReference type="EMBL" id="GLI26802.1"/>
    </source>
</evidence>
<sequence length="381" mass="39856">MSDATRRPRILDYWRAPTAETVEASAIVAAAVAFVAAALGMLIVGGFEAIPITGWGSVAEVSAFAAAISAAIAFGIGYGVQGLPLNPAYAHRTPTWARWVDALALAFTAAVLVLLLVVGLGALLGDAFRGASLYGITAALLAGAIAAVTSYFTYLVAAGVSASSIATLLAFFLVSGCLGSMLTASDPLWWEKNLSALGTARDASGYAFGITLILGGLVVTALARYIGGELRQWSEERGLDAERGIRTITGGLVLLGIFLACVGVFPVDLFFGVHNTVATGMAVVYLVIVIGLRWFLPGFPNAFLVLGYAFIGIILVSVLMFFPFGYYNLTAVELVAAGLIFSWLIIFIRNISASTTDRRVAEVTRAVEGDPAAAPVHEYEG</sequence>
<keyword evidence="1" id="KW-0812">Transmembrane</keyword>
<feature type="transmembrane region" description="Helical" evidence="1">
    <location>
        <begin position="303"/>
        <end position="324"/>
    </location>
</feature>
<feature type="transmembrane region" description="Helical" evidence="1">
    <location>
        <begin position="248"/>
        <end position="271"/>
    </location>
</feature>
<protein>
    <recommendedName>
        <fullName evidence="4">DUF998 domain-containing protein</fullName>
    </recommendedName>
</protein>